<dbReference type="Gene3D" id="1.10.10.10">
    <property type="entry name" value="Winged helix-like DNA-binding domain superfamily/Winged helix DNA-binding domain"/>
    <property type="match status" value="1"/>
</dbReference>
<evidence type="ECO:0000256" key="4">
    <source>
        <dbReference type="ARBA" id="ARBA00023125"/>
    </source>
</evidence>
<protein>
    <submittedName>
        <fullName evidence="9">RNA polymerase, sigma-24 subunit, ECF subfamily</fullName>
    </submittedName>
</protein>
<keyword evidence="4" id="KW-0238">DNA-binding</keyword>
<dbReference type="OrthoDB" id="9795666at2"/>
<evidence type="ECO:0000256" key="5">
    <source>
        <dbReference type="ARBA" id="ARBA00023163"/>
    </source>
</evidence>
<dbReference type="NCBIfam" id="TIGR02937">
    <property type="entry name" value="sigma70-ECF"/>
    <property type="match status" value="1"/>
</dbReference>
<feature type="domain" description="RNA polymerase sigma-70 region 2" evidence="7">
    <location>
        <begin position="7"/>
        <end position="72"/>
    </location>
</feature>
<organism evidence="9 10">
    <name type="scientific">Evansella cellulosilytica (strain ATCC 21833 / DSM 2522 / FERM P-1141 / JCM 9156 / N-4)</name>
    <name type="common">Bacillus cellulosilyticus</name>
    <dbReference type="NCBI Taxonomy" id="649639"/>
    <lineage>
        <taxon>Bacteria</taxon>
        <taxon>Bacillati</taxon>
        <taxon>Bacillota</taxon>
        <taxon>Bacilli</taxon>
        <taxon>Bacillales</taxon>
        <taxon>Bacillaceae</taxon>
        <taxon>Evansella</taxon>
    </lineage>
</organism>
<dbReference type="STRING" id="649639.Bcell_3474"/>
<dbReference type="PANTHER" id="PTHR43133:SF52">
    <property type="entry name" value="ECF RNA POLYMERASE SIGMA FACTOR SIGL"/>
    <property type="match status" value="1"/>
</dbReference>
<gene>
    <name evidence="9" type="ordered locus">Bcell_3474</name>
</gene>
<dbReference type="GO" id="GO:0016987">
    <property type="term" value="F:sigma factor activity"/>
    <property type="evidence" value="ECO:0007669"/>
    <property type="project" value="UniProtKB-KW"/>
</dbReference>
<comment type="similarity">
    <text evidence="1">Belongs to the sigma-70 factor family. ECF subfamily.</text>
</comment>
<evidence type="ECO:0000313" key="10">
    <source>
        <dbReference type="Proteomes" id="UP000001401"/>
    </source>
</evidence>
<dbReference type="PANTHER" id="PTHR43133">
    <property type="entry name" value="RNA POLYMERASE ECF-TYPE SIGMA FACTO"/>
    <property type="match status" value="1"/>
</dbReference>
<dbReference type="InterPro" id="IPR014284">
    <property type="entry name" value="RNA_pol_sigma-70_dom"/>
</dbReference>
<sequence length="162" mass="19432">MKLEDVYRKLQPNIYAYFYVKTLHREAAEDLTHEVFYLAFKNFSSFKGKSTIKTWVFSIAKNVLKNYYRSQKYHQRLTEKMEKEKTITETLENEVVKKENNAEVLHLIHSLNYPEKDIVVFRIFGELSFREIGDLLGKSENYARITFHRAKLKLQKELKKDE</sequence>
<dbReference type="Proteomes" id="UP000001401">
    <property type="component" value="Chromosome"/>
</dbReference>
<dbReference type="Pfam" id="PF08281">
    <property type="entry name" value="Sigma70_r4_2"/>
    <property type="match status" value="1"/>
</dbReference>
<evidence type="ECO:0000256" key="1">
    <source>
        <dbReference type="ARBA" id="ARBA00010641"/>
    </source>
</evidence>
<keyword evidence="2" id="KW-0805">Transcription regulation</keyword>
<dbReference type="SUPFAM" id="SSF88946">
    <property type="entry name" value="Sigma2 domain of RNA polymerase sigma factors"/>
    <property type="match status" value="1"/>
</dbReference>
<feature type="coiled-coil region" evidence="6">
    <location>
        <begin position="74"/>
        <end position="101"/>
    </location>
</feature>
<evidence type="ECO:0000259" key="8">
    <source>
        <dbReference type="Pfam" id="PF08281"/>
    </source>
</evidence>
<dbReference type="EMBL" id="CP002394">
    <property type="protein sequence ID" value="ADU31716.1"/>
    <property type="molecule type" value="Genomic_DNA"/>
</dbReference>
<dbReference type="Pfam" id="PF04542">
    <property type="entry name" value="Sigma70_r2"/>
    <property type="match status" value="1"/>
</dbReference>
<dbReference type="Gene3D" id="1.10.1740.10">
    <property type="match status" value="1"/>
</dbReference>
<evidence type="ECO:0000256" key="3">
    <source>
        <dbReference type="ARBA" id="ARBA00023082"/>
    </source>
</evidence>
<evidence type="ECO:0000256" key="6">
    <source>
        <dbReference type="SAM" id="Coils"/>
    </source>
</evidence>
<feature type="domain" description="RNA polymerase sigma factor 70 region 4 type 2" evidence="8">
    <location>
        <begin position="103"/>
        <end position="154"/>
    </location>
</feature>
<dbReference type="InterPro" id="IPR013249">
    <property type="entry name" value="RNA_pol_sigma70_r4_t2"/>
</dbReference>
<dbReference type="HOGENOM" id="CLU_047691_3_4_9"/>
<keyword evidence="6" id="KW-0175">Coiled coil</keyword>
<name>E6TQU1_EVAC2</name>
<proteinExistence type="inferred from homology"/>
<dbReference type="GO" id="GO:0003677">
    <property type="term" value="F:DNA binding"/>
    <property type="evidence" value="ECO:0007669"/>
    <property type="project" value="UniProtKB-KW"/>
</dbReference>
<dbReference type="InterPro" id="IPR007627">
    <property type="entry name" value="RNA_pol_sigma70_r2"/>
</dbReference>
<dbReference type="SUPFAM" id="SSF88659">
    <property type="entry name" value="Sigma3 and sigma4 domains of RNA polymerase sigma factors"/>
    <property type="match status" value="1"/>
</dbReference>
<reference evidence="9" key="1">
    <citation type="submission" date="2010-12" db="EMBL/GenBank/DDBJ databases">
        <title>Complete sequence of Bacillus cellulosilyticus DSM 2522.</title>
        <authorList>
            <consortium name="US DOE Joint Genome Institute"/>
            <person name="Lucas S."/>
            <person name="Copeland A."/>
            <person name="Lapidus A."/>
            <person name="Cheng J.-F."/>
            <person name="Bruce D."/>
            <person name="Goodwin L."/>
            <person name="Pitluck S."/>
            <person name="Chertkov O."/>
            <person name="Detter J.C."/>
            <person name="Han C."/>
            <person name="Tapia R."/>
            <person name="Land M."/>
            <person name="Hauser L."/>
            <person name="Jeffries C."/>
            <person name="Kyrpides N."/>
            <person name="Ivanova N."/>
            <person name="Mikhailova N."/>
            <person name="Brumm P."/>
            <person name="Mead D."/>
            <person name="Woyke T."/>
        </authorList>
    </citation>
    <scope>NUCLEOTIDE SEQUENCE [LARGE SCALE GENOMIC DNA]</scope>
    <source>
        <strain evidence="9">DSM 2522</strain>
    </source>
</reference>
<dbReference type="RefSeq" id="WP_013490047.1">
    <property type="nucleotide sequence ID" value="NC_014829.1"/>
</dbReference>
<accession>E6TQU1</accession>
<dbReference type="KEGG" id="bco:Bcell_3474"/>
<dbReference type="GO" id="GO:0006352">
    <property type="term" value="P:DNA-templated transcription initiation"/>
    <property type="evidence" value="ECO:0007669"/>
    <property type="project" value="InterPro"/>
</dbReference>
<dbReference type="InterPro" id="IPR039425">
    <property type="entry name" value="RNA_pol_sigma-70-like"/>
</dbReference>
<dbReference type="InterPro" id="IPR013325">
    <property type="entry name" value="RNA_pol_sigma_r2"/>
</dbReference>
<dbReference type="InterPro" id="IPR013324">
    <property type="entry name" value="RNA_pol_sigma_r3/r4-like"/>
</dbReference>
<keyword evidence="3" id="KW-0731">Sigma factor</keyword>
<evidence type="ECO:0000256" key="2">
    <source>
        <dbReference type="ARBA" id="ARBA00023015"/>
    </source>
</evidence>
<dbReference type="AlphaFoldDB" id="E6TQU1"/>
<evidence type="ECO:0000259" key="7">
    <source>
        <dbReference type="Pfam" id="PF04542"/>
    </source>
</evidence>
<dbReference type="InterPro" id="IPR036388">
    <property type="entry name" value="WH-like_DNA-bd_sf"/>
</dbReference>
<evidence type="ECO:0000313" key="9">
    <source>
        <dbReference type="EMBL" id="ADU31716.1"/>
    </source>
</evidence>
<keyword evidence="10" id="KW-1185">Reference proteome</keyword>
<keyword evidence="5" id="KW-0804">Transcription</keyword>
<dbReference type="eggNOG" id="COG1595">
    <property type="taxonomic scope" value="Bacteria"/>
</dbReference>